<evidence type="ECO:0000256" key="3">
    <source>
        <dbReference type="PROSITE-ProRule" id="PRU00339"/>
    </source>
</evidence>
<keyword evidence="2 3" id="KW-0802">TPR repeat</keyword>
<gene>
    <name evidence="5" type="ORF">EIP91_003895</name>
</gene>
<name>A0A4R0RL85_9APHY</name>
<dbReference type="Proteomes" id="UP000292702">
    <property type="component" value="Unassembled WGS sequence"/>
</dbReference>
<feature type="domain" description="DUF4470" evidence="4">
    <location>
        <begin position="196"/>
        <end position="295"/>
    </location>
</feature>
<evidence type="ECO:0000313" key="5">
    <source>
        <dbReference type="EMBL" id="TCD64568.1"/>
    </source>
</evidence>
<dbReference type="SMART" id="SM00028">
    <property type="entry name" value="TPR"/>
    <property type="match status" value="1"/>
</dbReference>
<evidence type="ECO:0000256" key="1">
    <source>
        <dbReference type="ARBA" id="ARBA00022737"/>
    </source>
</evidence>
<dbReference type="PANTHER" id="PTHR22904:SF533">
    <property type="entry name" value="HSP70-HSP90 ORGANIZING PROTEIN 3"/>
    <property type="match status" value="1"/>
</dbReference>
<evidence type="ECO:0000256" key="2">
    <source>
        <dbReference type="ARBA" id="ARBA00022803"/>
    </source>
</evidence>
<accession>A0A4R0RL85</accession>
<dbReference type="OrthoDB" id="2423701at2759"/>
<reference evidence="5 6" key="1">
    <citation type="submission" date="2018-11" db="EMBL/GenBank/DDBJ databases">
        <title>Genome assembly of Steccherinum ochraceum LE-BIN_3174, the white-rot fungus of the Steccherinaceae family (The Residual Polyporoid clade, Polyporales, Basidiomycota).</title>
        <authorList>
            <person name="Fedorova T.V."/>
            <person name="Glazunova O.A."/>
            <person name="Landesman E.O."/>
            <person name="Moiseenko K.V."/>
            <person name="Psurtseva N.V."/>
            <person name="Savinova O.S."/>
            <person name="Shakhova N.V."/>
            <person name="Tyazhelova T.V."/>
            <person name="Vasina D.V."/>
        </authorList>
    </citation>
    <scope>NUCLEOTIDE SEQUENCE [LARGE SCALE GENOMIC DNA]</scope>
    <source>
        <strain evidence="5 6">LE-BIN_3174</strain>
    </source>
</reference>
<dbReference type="EMBL" id="RWJN01000228">
    <property type="protein sequence ID" value="TCD64568.1"/>
    <property type="molecule type" value="Genomic_DNA"/>
</dbReference>
<organism evidence="5 6">
    <name type="scientific">Steccherinum ochraceum</name>
    <dbReference type="NCBI Taxonomy" id="92696"/>
    <lineage>
        <taxon>Eukaryota</taxon>
        <taxon>Fungi</taxon>
        <taxon>Dikarya</taxon>
        <taxon>Basidiomycota</taxon>
        <taxon>Agaricomycotina</taxon>
        <taxon>Agaricomycetes</taxon>
        <taxon>Polyporales</taxon>
        <taxon>Steccherinaceae</taxon>
        <taxon>Steccherinum</taxon>
    </lineage>
</organism>
<evidence type="ECO:0000313" key="6">
    <source>
        <dbReference type="Proteomes" id="UP000292702"/>
    </source>
</evidence>
<dbReference type="Gene3D" id="1.25.40.10">
    <property type="entry name" value="Tetratricopeptide repeat domain"/>
    <property type="match status" value="1"/>
</dbReference>
<dbReference type="PANTHER" id="PTHR22904">
    <property type="entry name" value="TPR REPEAT CONTAINING PROTEIN"/>
    <property type="match status" value="1"/>
</dbReference>
<sequence length="940" mass="105788">MSAGSSATELKEKGNAKFKQQQFQDAVKCYQKAEAAAPTEAVYPSNLSATFFELGDYSSCFQSICRAVQKLGDSEDVSPLFSRLSTRLAKTLCFGTCAGQISSESVQSNAEVIKRLASAVNKSGSSEDLVSSWADWTRMEKDLKKMGAAAAQARTRFSNLPIFRKSTDSSIHFFTIGHDKPMSIIDDWGPGDENKDPLDLDQLPSSDLSRLAFFFGGVGDARHVYGSITGAHLNFQKLSKSKKSKFKVHFTLLDVHPTALARDLCMFLLLDELARKEGSYDEETVAEIKATIFYTFLGIIVPPYCHARFHAVVQSATEKLQRTPPSLPSWLHVNTDSIPGLLASLRHWDKGLAYKTTKEVLKYHTQWQGTAYKMKALLASDAGAGFRRMKQQKQWEIEEMVRNMSDEEAISFSEPAARANGVWPCPGREMPRQRKAWLEVAREGIIKYKMRDLDNFGQKGNEGLEPFESEMKWYEKTKTFIPPAVLRRQYAGMEEAWRADAQTKPHIGYPTMEDLNMFGLVSTVLDQFSLRMTDKINQKSINADYPALSVGETFFDGVVEALRTLQGRITLEFLQGDLIRELSKMRLNADHTRPTHFPRSYMRMYLSNVPDYTHGVLNKAIYAVPSLECEPGSIAGSNCMLNKGSWTTGDELCYHYAHMLPHDMPKFLGCEVLELDPWTKIKLKRLPTPLPLKSLASRTELTAWLTRILFSILIPDLSSQNGTARIDYPNNLVVFLDLLIHLHGIGFPAHWLSHFLDTILSDTFSTDIAPYTGQNPIHPLNNILTGTWEALPFPVALPPTFSHSEDDLVRLEVLTPAANFTYMTANIHSSEAAVVGLLLFREKMGSHIAYHVAQNIHQILEGKLGGGGNVHVLTMMDGFDIKTGMMRWRMSLQRFKQMKAEGGWLMAPYRCDMRESVVEQPFPIKTWRVIAQELPQEELD</sequence>
<dbReference type="STRING" id="92696.A0A4R0RL85"/>
<dbReference type="GO" id="GO:0051879">
    <property type="term" value="F:Hsp90 protein binding"/>
    <property type="evidence" value="ECO:0007669"/>
    <property type="project" value="TreeGrafter"/>
</dbReference>
<dbReference type="SUPFAM" id="SSF48452">
    <property type="entry name" value="TPR-like"/>
    <property type="match status" value="1"/>
</dbReference>
<dbReference type="InterPro" id="IPR019734">
    <property type="entry name" value="TPR_rpt"/>
</dbReference>
<comment type="caution">
    <text evidence="5">The sequence shown here is derived from an EMBL/GenBank/DDBJ whole genome shotgun (WGS) entry which is preliminary data.</text>
</comment>
<dbReference type="InterPro" id="IPR011990">
    <property type="entry name" value="TPR-like_helical_dom_sf"/>
</dbReference>
<feature type="repeat" description="TPR" evidence="3">
    <location>
        <begin position="7"/>
        <end position="40"/>
    </location>
</feature>
<protein>
    <recommendedName>
        <fullName evidence="4">DUF4470 domain-containing protein</fullName>
    </recommendedName>
</protein>
<dbReference type="AlphaFoldDB" id="A0A4R0RL85"/>
<evidence type="ECO:0000259" key="4">
    <source>
        <dbReference type="Pfam" id="PF14737"/>
    </source>
</evidence>
<dbReference type="InterPro" id="IPR027974">
    <property type="entry name" value="DUF4470"/>
</dbReference>
<keyword evidence="1" id="KW-0677">Repeat</keyword>
<dbReference type="PROSITE" id="PS50005">
    <property type="entry name" value="TPR"/>
    <property type="match status" value="1"/>
</dbReference>
<proteinExistence type="predicted"/>
<dbReference type="Pfam" id="PF14737">
    <property type="entry name" value="DUF4470"/>
    <property type="match status" value="1"/>
</dbReference>
<keyword evidence="6" id="KW-1185">Reference proteome</keyword>